<dbReference type="GO" id="GO:0005802">
    <property type="term" value="C:trans-Golgi network"/>
    <property type="evidence" value="ECO:0007669"/>
    <property type="project" value="TreeGrafter"/>
</dbReference>
<dbReference type="EMBL" id="PDCK01000040">
    <property type="protein sequence ID" value="PRQ50198.1"/>
    <property type="molecule type" value="Genomic_DNA"/>
</dbReference>
<accession>A0A2P6RUU5</accession>
<keyword evidence="4" id="KW-1185">Reference proteome</keyword>
<dbReference type="AlphaFoldDB" id="A0A2P6RUU5"/>
<dbReference type="InterPro" id="IPR032691">
    <property type="entry name" value="Mon2/Sec7/BIG1-like_HUS"/>
</dbReference>
<evidence type="ECO:0000256" key="1">
    <source>
        <dbReference type="ARBA" id="ARBA00022658"/>
    </source>
</evidence>
<feature type="domain" description="Mon2/Sec7/BIG1-like HUS" evidence="2">
    <location>
        <begin position="3"/>
        <end position="75"/>
    </location>
</feature>
<name>A0A2P6RUU5_ROSCH</name>
<evidence type="ECO:0000259" key="2">
    <source>
        <dbReference type="Pfam" id="PF12783"/>
    </source>
</evidence>
<dbReference type="PANTHER" id="PTHR10663:SF312">
    <property type="entry name" value="BREFELDIN A-INHIBITED GUANINE NUCLEOTIDE-EXCHANGE PROTEIN 5"/>
    <property type="match status" value="1"/>
</dbReference>
<dbReference type="Proteomes" id="UP000238479">
    <property type="component" value="Chromosome 2"/>
</dbReference>
<protein>
    <submittedName>
        <fullName evidence="3">Putative guanine nucleotide exchange factor</fullName>
    </submittedName>
</protein>
<keyword evidence="1" id="KW-0344">Guanine-nucleotide releasing factor</keyword>
<dbReference type="Gramene" id="PRQ50198">
    <property type="protein sequence ID" value="PRQ50198"/>
    <property type="gene ID" value="RchiOBHm_Chr2g0130521"/>
</dbReference>
<sequence>MQLEFFLVLLLRFRESLKGEICIFFPLIVLRSLDGLDLPMNQKMIVLRMVEKVCKDLQMLVDIFMNYDCDLEALNLFERMNISRDAKCRSNMAVASQTTSIKGSSLLCLVNVLKSLVDWKKSCGESDRIKTFSLWKEMLQLKSVDVKSRQDATINFEKAKAHKSLQWNLPYLRWNKVMLYY</sequence>
<dbReference type="OrthoDB" id="1744136at2759"/>
<comment type="caution">
    <text evidence="3">The sequence shown here is derived from an EMBL/GenBank/DDBJ whole genome shotgun (WGS) entry which is preliminary data.</text>
</comment>
<evidence type="ECO:0000313" key="4">
    <source>
        <dbReference type="Proteomes" id="UP000238479"/>
    </source>
</evidence>
<dbReference type="PANTHER" id="PTHR10663">
    <property type="entry name" value="GUANYL-NUCLEOTIDE EXCHANGE FACTOR"/>
    <property type="match status" value="1"/>
</dbReference>
<reference evidence="3 4" key="1">
    <citation type="journal article" date="2018" name="Nat. Genet.">
        <title>The Rosa genome provides new insights in the design of modern roses.</title>
        <authorList>
            <person name="Bendahmane M."/>
        </authorList>
    </citation>
    <scope>NUCLEOTIDE SEQUENCE [LARGE SCALE GENOMIC DNA]</scope>
    <source>
        <strain evidence="4">cv. Old Blush</strain>
    </source>
</reference>
<gene>
    <name evidence="3" type="ORF">RchiOBHm_Chr2g0130521</name>
</gene>
<dbReference type="GO" id="GO:0005085">
    <property type="term" value="F:guanyl-nucleotide exchange factor activity"/>
    <property type="evidence" value="ECO:0007669"/>
    <property type="project" value="UniProtKB-KW"/>
</dbReference>
<dbReference type="Pfam" id="PF12783">
    <property type="entry name" value="Sec7-like_HUS"/>
    <property type="match status" value="1"/>
</dbReference>
<proteinExistence type="predicted"/>
<organism evidence="3 4">
    <name type="scientific">Rosa chinensis</name>
    <name type="common">China rose</name>
    <dbReference type="NCBI Taxonomy" id="74649"/>
    <lineage>
        <taxon>Eukaryota</taxon>
        <taxon>Viridiplantae</taxon>
        <taxon>Streptophyta</taxon>
        <taxon>Embryophyta</taxon>
        <taxon>Tracheophyta</taxon>
        <taxon>Spermatophyta</taxon>
        <taxon>Magnoliopsida</taxon>
        <taxon>eudicotyledons</taxon>
        <taxon>Gunneridae</taxon>
        <taxon>Pentapetalae</taxon>
        <taxon>rosids</taxon>
        <taxon>fabids</taxon>
        <taxon>Rosales</taxon>
        <taxon>Rosaceae</taxon>
        <taxon>Rosoideae</taxon>
        <taxon>Rosoideae incertae sedis</taxon>
        <taxon>Rosa</taxon>
    </lineage>
</organism>
<evidence type="ECO:0000313" key="3">
    <source>
        <dbReference type="EMBL" id="PRQ50198.1"/>
    </source>
</evidence>